<accession>A0A9D4RIC3</accession>
<organism evidence="1 2">
    <name type="scientific">Dreissena polymorpha</name>
    <name type="common">Zebra mussel</name>
    <name type="synonym">Mytilus polymorpha</name>
    <dbReference type="NCBI Taxonomy" id="45954"/>
    <lineage>
        <taxon>Eukaryota</taxon>
        <taxon>Metazoa</taxon>
        <taxon>Spiralia</taxon>
        <taxon>Lophotrochozoa</taxon>
        <taxon>Mollusca</taxon>
        <taxon>Bivalvia</taxon>
        <taxon>Autobranchia</taxon>
        <taxon>Heteroconchia</taxon>
        <taxon>Euheterodonta</taxon>
        <taxon>Imparidentia</taxon>
        <taxon>Neoheterodontei</taxon>
        <taxon>Myida</taxon>
        <taxon>Dreissenoidea</taxon>
        <taxon>Dreissenidae</taxon>
        <taxon>Dreissena</taxon>
    </lineage>
</organism>
<gene>
    <name evidence="1" type="ORF">DPMN_032532</name>
</gene>
<protein>
    <submittedName>
        <fullName evidence="1">Uncharacterized protein</fullName>
    </submittedName>
</protein>
<evidence type="ECO:0000313" key="1">
    <source>
        <dbReference type="EMBL" id="KAH3869369.1"/>
    </source>
</evidence>
<evidence type="ECO:0000313" key="2">
    <source>
        <dbReference type="Proteomes" id="UP000828390"/>
    </source>
</evidence>
<name>A0A9D4RIC3_DREPO</name>
<reference evidence="1" key="2">
    <citation type="submission" date="2020-11" db="EMBL/GenBank/DDBJ databases">
        <authorList>
            <person name="McCartney M.A."/>
            <person name="Auch B."/>
            <person name="Kono T."/>
            <person name="Mallez S."/>
            <person name="Becker A."/>
            <person name="Gohl D.M."/>
            <person name="Silverstein K.A.T."/>
            <person name="Koren S."/>
            <person name="Bechman K.B."/>
            <person name="Herman A."/>
            <person name="Abrahante J.E."/>
            <person name="Garbe J."/>
        </authorList>
    </citation>
    <scope>NUCLEOTIDE SEQUENCE</scope>
    <source>
        <strain evidence="1">Duluth1</strain>
        <tissue evidence="1">Whole animal</tissue>
    </source>
</reference>
<proteinExistence type="predicted"/>
<dbReference type="AlphaFoldDB" id="A0A9D4RIC3"/>
<sequence length="95" mass="10967">MSLCSKKVAPERLSPPTLLTIFNSYVIPNALYGCELWNNNSQSDLVQLFIAQNFCLKQMQVHDRNISTDYCLSTVYTVPRVNELEIRKLTFFGQF</sequence>
<dbReference type="EMBL" id="JAIWYP010000002">
    <property type="protein sequence ID" value="KAH3869369.1"/>
    <property type="molecule type" value="Genomic_DNA"/>
</dbReference>
<reference evidence="1" key="1">
    <citation type="journal article" date="2019" name="bioRxiv">
        <title>The Genome of the Zebra Mussel, Dreissena polymorpha: A Resource for Invasive Species Research.</title>
        <authorList>
            <person name="McCartney M.A."/>
            <person name="Auch B."/>
            <person name="Kono T."/>
            <person name="Mallez S."/>
            <person name="Zhang Y."/>
            <person name="Obille A."/>
            <person name="Becker A."/>
            <person name="Abrahante J.E."/>
            <person name="Garbe J."/>
            <person name="Badalamenti J.P."/>
            <person name="Herman A."/>
            <person name="Mangelson H."/>
            <person name="Liachko I."/>
            <person name="Sullivan S."/>
            <person name="Sone E.D."/>
            <person name="Koren S."/>
            <person name="Silverstein K.A.T."/>
            <person name="Beckman K.B."/>
            <person name="Gohl D.M."/>
        </authorList>
    </citation>
    <scope>NUCLEOTIDE SEQUENCE</scope>
    <source>
        <strain evidence="1">Duluth1</strain>
        <tissue evidence="1">Whole animal</tissue>
    </source>
</reference>
<dbReference type="PROSITE" id="PS51257">
    <property type="entry name" value="PROKAR_LIPOPROTEIN"/>
    <property type="match status" value="1"/>
</dbReference>
<comment type="caution">
    <text evidence="1">The sequence shown here is derived from an EMBL/GenBank/DDBJ whole genome shotgun (WGS) entry which is preliminary data.</text>
</comment>
<dbReference type="Proteomes" id="UP000828390">
    <property type="component" value="Unassembled WGS sequence"/>
</dbReference>
<keyword evidence="2" id="KW-1185">Reference proteome</keyword>